<accession>A0A2T9Y2D3</accession>
<proteinExistence type="inferred from homology"/>
<dbReference type="InterPro" id="IPR042527">
    <property type="entry name" value="Atg5_UblA_dom_sf"/>
</dbReference>
<dbReference type="PANTHER" id="PTHR13040:SF2">
    <property type="entry name" value="AUTOPHAGY PROTEIN 5"/>
    <property type="match status" value="1"/>
</dbReference>
<comment type="function">
    <text evidence="5">Involved in cytoplasm to vacuole transport (Cvt) and autophagic vesicle formation.</text>
</comment>
<evidence type="ECO:0000259" key="6">
    <source>
        <dbReference type="Pfam" id="PF04106"/>
    </source>
</evidence>
<evidence type="ECO:0000313" key="9">
    <source>
        <dbReference type="EMBL" id="PVU86473.1"/>
    </source>
</evidence>
<dbReference type="InterPro" id="IPR007239">
    <property type="entry name" value="Atg5"/>
</dbReference>
<feature type="domain" description="Autophagy protein ATG5 alpha-helical bundle region" evidence="7">
    <location>
        <begin position="184"/>
        <end position="233"/>
    </location>
</feature>
<keyword evidence="5" id="KW-0813">Transport</keyword>
<comment type="subcellular location">
    <subcellularLocation>
        <location evidence="5">Preautophagosomal structure membrane</location>
        <topology evidence="5">Peripheral membrane protein</topology>
    </subcellularLocation>
</comment>
<dbReference type="InterPro" id="IPR042526">
    <property type="entry name" value="Atg5_HR"/>
</dbReference>
<dbReference type="GO" id="GO:0044233">
    <property type="term" value="C:mitochondria-associated endoplasmic reticulum membrane contact site"/>
    <property type="evidence" value="ECO:0007669"/>
    <property type="project" value="TreeGrafter"/>
</dbReference>
<dbReference type="Gene3D" id="3.10.20.620">
    <property type="match status" value="1"/>
</dbReference>
<comment type="caution">
    <text evidence="9">The sequence shown here is derived from an EMBL/GenBank/DDBJ whole genome shotgun (WGS) entry which is preliminary data.</text>
</comment>
<keyword evidence="2 5" id="KW-1017">Isopeptide bond</keyword>
<keyword evidence="4 5" id="KW-0072">Autophagy</keyword>
<dbReference type="GO" id="GO:0005776">
    <property type="term" value="C:autophagosome"/>
    <property type="evidence" value="ECO:0007669"/>
    <property type="project" value="TreeGrafter"/>
</dbReference>
<gene>
    <name evidence="9" type="ORF">BB561_006692</name>
</gene>
<dbReference type="PANTHER" id="PTHR13040">
    <property type="entry name" value="AUTOPHAGY PROTEIN 5"/>
    <property type="match status" value="1"/>
</dbReference>
<reference evidence="9 10" key="1">
    <citation type="journal article" date="2018" name="MBio">
        <title>Comparative Genomics Reveals the Core Gene Toolbox for the Fungus-Insect Symbiosis.</title>
        <authorList>
            <person name="Wang Y."/>
            <person name="Stata M."/>
            <person name="Wang W."/>
            <person name="Stajich J.E."/>
            <person name="White M.M."/>
            <person name="Moncalvo J.M."/>
        </authorList>
    </citation>
    <scope>NUCLEOTIDE SEQUENCE [LARGE SCALE GENOMIC DNA]</scope>
    <source>
        <strain evidence="9 10">SWE-8-4</strain>
    </source>
</reference>
<dbReference type="GO" id="GO:0000422">
    <property type="term" value="P:autophagy of mitochondrion"/>
    <property type="evidence" value="ECO:0007669"/>
    <property type="project" value="TreeGrafter"/>
</dbReference>
<protein>
    <recommendedName>
        <fullName evidence="5">Autophagy protein 5</fullName>
    </recommendedName>
</protein>
<dbReference type="GO" id="GO:0061908">
    <property type="term" value="C:phagophore"/>
    <property type="evidence" value="ECO:0007669"/>
    <property type="project" value="TreeGrafter"/>
</dbReference>
<evidence type="ECO:0000256" key="3">
    <source>
        <dbReference type="ARBA" id="ARBA00022843"/>
    </source>
</evidence>
<evidence type="ECO:0000259" key="7">
    <source>
        <dbReference type="Pfam" id="PF20637"/>
    </source>
</evidence>
<sequence>MSRGRLEQEVKRRVWEGAISLRFTLDPTDSIALTSTSSLPKPYNCYYILAKRNEFLPFILKRLKEEWILPLLCLESPLATSRQLGDLSGESLETALGLVFEEFWIEYNGIPLKWHHPIGLLYDLKVLASPLPINKNLSDLDSQLASYVSSSKKIEEKTKPWDLILHLKKYPSDKLIKSPSIPLFKEMFMSLLKETDFVRNGSSRKVMDLSKSDQLSLLDGLENSSPSFFQNIDRLRGITEVDWAQNPNLQLPIHISKLPPNIPRAIPIRFYIIDASTATDDTHSIIQIPSSVYCLLEDISQKDQRISLSNFKWITLLDSIYSILSEHKLILPSTALDSDSIHEEPPDKLAKIQAELSTWKCIIHGIEPQLGTPLLWLADNFSYTDNFLHIILVDMKSFS</sequence>
<comment type="similarity">
    <text evidence="1 5">Belongs to the ATG5 family.</text>
</comment>
<dbReference type="OrthoDB" id="272162at2759"/>
<organism evidence="9 10">
    <name type="scientific">Smittium simulii</name>
    <dbReference type="NCBI Taxonomy" id="133385"/>
    <lineage>
        <taxon>Eukaryota</taxon>
        <taxon>Fungi</taxon>
        <taxon>Fungi incertae sedis</taxon>
        <taxon>Zoopagomycota</taxon>
        <taxon>Kickxellomycotina</taxon>
        <taxon>Harpellomycetes</taxon>
        <taxon>Harpellales</taxon>
        <taxon>Legeriomycetaceae</taxon>
        <taxon>Smittium</taxon>
    </lineage>
</organism>
<evidence type="ECO:0000313" key="10">
    <source>
        <dbReference type="Proteomes" id="UP000245383"/>
    </source>
</evidence>
<evidence type="ECO:0000256" key="1">
    <source>
        <dbReference type="ARBA" id="ARBA00006910"/>
    </source>
</evidence>
<dbReference type="Pfam" id="PF20638">
    <property type="entry name" value="ATG5_UblA"/>
    <property type="match status" value="1"/>
</dbReference>
<dbReference type="Pfam" id="PF04106">
    <property type="entry name" value="ATG5_UblB"/>
    <property type="match status" value="1"/>
</dbReference>
<keyword evidence="10" id="KW-1185">Reference proteome</keyword>
<keyword evidence="5" id="KW-0472">Membrane</keyword>
<evidence type="ECO:0000256" key="5">
    <source>
        <dbReference type="RuleBase" id="RU361202"/>
    </source>
</evidence>
<dbReference type="InterPro" id="IPR048939">
    <property type="entry name" value="ATG5_UblA"/>
</dbReference>
<dbReference type="EMBL" id="MBFR01000662">
    <property type="protein sequence ID" value="PVU86473.1"/>
    <property type="molecule type" value="Genomic_DNA"/>
</dbReference>
<dbReference type="GO" id="GO:0006995">
    <property type="term" value="P:cellular response to nitrogen starvation"/>
    <property type="evidence" value="ECO:0007669"/>
    <property type="project" value="TreeGrafter"/>
</dbReference>
<dbReference type="Gene3D" id="3.10.20.90">
    <property type="entry name" value="Phosphatidylinositol 3-kinase Catalytic Subunit, Chain A, domain 1"/>
    <property type="match status" value="1"/>
</dbReference>
<dbReference type="InterPro" id="IPR048318">
    <property type="entry name" value="ATG5_UblB"/>
</dbReference>
<dbReference type="GO" id="GO:0034727">
    <property type="term" value="P:piecemeal microautophagy of the nucleus"/>
    <property type="evidence" value="ECO:0007669"/>
    <property type="project" value="TreeGrafter"/>
</dbReference>
<dbReference type="GO" id="GO:0019776">
    <property type="term" value="F:Atg8-family ligase activity"/>
    <property type="evidence" value="ECO:0007669"/>
    <property type="project" value="TreeGrafter"/>
</dbReference>
<name>A0A2T9Y2D3_9FUNG</name>
<feature type="domain" description="Autophagy protein ATG5 UblA" evidence="8">
    <location>
        <begin position="101"/>
        <end position="166"/>
    </location>
</feature>
<dbReference type="GO" id="GO:0034274">
    <property type="term" value="C:Atg12-Atg5-Atg16 complex"/>
    <property type="evidence" value="ECO:0007669"/>
    <property type="project" value="TreeGrafter"/>
</dbReference>
<dbReference type="STRING" id="133385.A0A2T9Y2D3"/>
<feature type="domain" description="Autophagy protein ATG5 UblB" evidence="6">
    <location>
        <begin position="266"/>
        <end position="392"/>
    </location>
</feature>
<comment type="subunit">
    <text evidence="5">Conjugated with ATG12.</text>
</comment>
<dbReference type="AlphaFoldDB" id="A0A2T9Y2D3"/>
<dbReference type="GO" id="GO:0034045">
    <property type="term" value="C:phagophore assembly site membrane"/>
    <property type="evidence" value="ECO:0007669"/>
    <property type="project" value="UniProtKB-SubCell"/>
</dbReference>
<dbReference type="Gene3D" id="1.10.246.190">
    <property type="entry name" value="Autophagy protein Apg5, helix rich domain"/>
    <property type="match status" value="1"/>
</dbReference>
<evidence type="ECO:0000256" key="2">
    <source>
        <dbReference type="ARBA" id="ARBA00022499"/>
    </source>
</evidence>
<dbReference type="Proteomes" id="UP000245383">
    <property type="component" value="Unassembled WGS sequence"/>
</dbReference>
<evidence type="ECO:0000256" key="4">
    <source>
        <dbReference type="ARBA" id="ARBA00023006"/>
    </source>
</evidence>
<keyword evidence="3 5" id="KW-0832">Ubl conjugation</keyword>
<evidence type="ECO:0000259" key="8">
    <source>
        <dbReference type="Pfam" id="PF20638"/>
    </source>
</evidence>
<dbReference type="InterPro" id="IPR048940">
    <property type="entry name" value="ATG5_HBR"/>
</dbReference>
<dbReference type="Pfam" id="PF20637">
    <property type="entry name" value="ATG5_HBR"/>
    <property type="match status" value="1"/>
</dbReference>